<dbReference type="PANTHER" id="PTHR48111:SF44">
    <property type="entry name" value="TRANSCRIPTIONAL REGULATORY PROTEIN RESD"/>
    <property type="match status" value="1"/>
</dbReference>
<evidence type="ECO:0000256" key="2">
    <source>
        <dbReference type="ARBA" id="ARBA00022490"/>
    </source>
</evidence>
<keyword evidence="2" id="KW-0963">Cytoplasm</keyword>
<evidence type="ECO:0000259" key="14">
    <source>
        <dbReference type="PROSITE" id="PS50110"/>
    </source>
</evidence>
<evidence type="ECO:0000256" key="11">
    <source>
        <dbReference type="ARBA" id="ARBA00023316"/>
    </source>
</evidence>
<dbReference type="PROSITE" id="PS50110">
    <property type="entry name" value="RESPONSE_REGULATORY"/>
    <property type="match status" value="1"/>
</dbReference>
<reference evidence="16" key="1">
    <citation type="submission" date="2023-03" db="EMBL/GenBank/DDBJ databases">
        <authorList>
            <person name="Shen W."/>
            <person name="Cai J."/>
        </authorList>
    </citation>
    <scope>NUCLEOTIDE SEQUENCE</scope>
    <source>
        <strain evidence="16">B226-2</strain>
    </source>
</reference>
<keyword evidence="10" id="KW-0046">Antibiotic resistance</keyword>
<evidence type="ECO:0000256" key="10">
    <source>
        <dbReference type="ARBA" id="ARBA00023251"/>
    </source>
</evidence>
<dbReference type="InterPro" id="IPR011006">
    <property type="entry name" value="CheY-like_superfamily"/>
</dbReference>
<evidence type="ECO:0000259" key="15">
    <source>
        <dbReference type="PROSITE" id="PS51755"/>
    </source>
</evidence>
<comment type="subcellular location">
    <subcellularLocation>
        <location evidence="1">Cytoplasm</location>
    </subcellularLocation>
</comment>
<comment type="caution">
    <text evidence="16">The sequence shown here is derived from an EMBL/GenBank/DDBJ whole genome shotgun (WGS) entry which is preliminary data.</text>
</comment>
<dbReference type="GO" id="GO:0005829">
    <property type="term" value="C:cytosol"/>
    <property type="evidence" value="ECO:0007669"/>
    <property type="project" value="TreeGrafter"/>
</dbReference>
<dbReference type="GO" id="GO:0006355">
    <property type="term" value="P:regulation of DNA-templated transcription"/>
    <property type="evidence" value="ECO:0007669"/>
    <property type="project" value="InterPro"/>
</dbReference>
<dbReference type="Pfam" id="PF00486">
    <property type="entry name" value="Trans_reg_C"/>
    <property type="match status" value="1"/>
</dbReference>
<feature type="DNA-binding region" description="OmpR/PhoB-type" evidence="13">
    <location>
        <begin position="121"/>
        <end position="217"/>
    </location>
</feature>
<dbReference type="InterPro" id="IPR039420">
    <property type="entry name" value="WalR-like"/>
</dbReference>
<evidence type="ECO:0000313" key="17">
    <source>
        <dbReference type="Proteomes" id="UP001256711"/>
    </source>
</evidence>
<feature type="domain" description="OmpR/PhoB-type" evidence="15">
    <location>
        <begin position="121"/>
        <end position="217"/>
    </location>
</feature>
<dbReference type="FunFam" id="3.40.50.2300:FF:000001">
    <property type="entry name" value="DNA-binding response regulator PhoB"/>
    <property type="match status" value="1"/>
</dbReference>
<evidence type="ECO:0000256" key="8">
    <source>
        <dbReference type="ARBA" id="ARBA00023159"/>
    </source>
</evidence>
<sequence>MLVVDDDKHLRTLVKTYAEIDGFLLIEATNGTEAINQVMETNFDIIILDVMMPEKDGFEALSEIRDFSETPVIMLTARNEEYDRLFGFNLGADDYVQKPFSPKELMARVKAVLKRTDRLADKQLVFEELIIKENAHSVKIKGEEVSISPKEYDLLIYLVKNERIVLDRDTILKNVWGYNFLGDLGTVDSHIKSLREHLGVYRKLIAIVWGVGYKFEAN</sequence>
<dbReference type="Proteomes" id="UP001256711">
    <property type="component" value="Unassembled WGS sequence"/>
</dbReference>
<dbReference type="Gene3D" id="1.10.10.10">
    <property type="entry name" value="Winged helix-like DNA-binding domain superfamily/Winged helix DNA-binding domain"/>
    <property type="match status" value="1"/>
</dbReference>
<dbReference type="GO" id="GO:0000156">
    <property type="term" value="F:phosphorelay response regulator activity"/>
    <property type="evidence" value="ECO:0007669"/>
    <property type="project" value="TreeGrafter"/>
</dbReference>
<evidence type="ECO:0000256" key="1">
    <source>
        <dbReference type="ARBA" id="ARBA00004496"/>
    </source>
</evidence>
<name>A0AAW8TZ19_9ENTE</name>
<dbReference type="Pfam" id="PF00072">
    <property type="entry name" value="Response_reg"/>
    <property type="match status" value="1"/>
</dbReference>
<evidence type="ECO:0000256" key="9">
    <source>
        <dbReference type="ARBA" id="ARBA00023163"/>
    </source>
</evidence>
<dbReference type="GO" id="GO:0071555">
    <property type="term" value="P:cell wall organization"/>
    <property type="evidence" value="ECO:0007669"/>
    <property type="project" value="UniProtKB-KW"/>
</dbReference>
<dbReference type="RefSeq" id="WP_311835814.1">
    <property type="nucleotide sequence ID" value="NZ_JARQBJ010000008.1"/>
</dbReference>
<evidence type="ECO:0000256" key="12">
    <source>
        <dbReference type="PROSITE-ProRule" id="PRU00169"/>
    </source>
</evidence>
<dbReference type="InterPro" id="IPR001867">
    <property type="entry name" value="OmpR/PhoB-type_DNA-bd"/>
</dbReference>
<keyword evidence="4 12" id="KW-0597">Phosphoprotein</keyword>
<keyword evidence="3" id="KW-0678">Repressor</keyword>
<dbReference type="AlphaFoldDB" id="A0AAW8TZ19"/>
<dbReference type="GO" id="GO:0000976">
    <property type="term" value="F:transcription cis-regulatory region binding"/>
    <property type="evidence" value="ECO:0007669"/>
    <property type="project" value="TreeGrafter"/>
</dbReference>
<dbReference type="SMART" id="SM00862">
    <property type="entry name" value="Trans_reg_C"/>
    <property type="match status" value="1"/>
</dbReference>
<keyword evidence="7 13" id="KW-0238">DNA-binding</keyword>
<keyword evidence="6" id="KW-0805">Transcription regulation</keyword>
<dbReference type="PANTHER" id="PTHR48111">
    <property type="entry name" value="REGULATOR OF RPOS"/>
    <property type="match status" value="1"/>
</dbReference>
<proteinExistence type="predicted"/>
<dbReference type="GO" id="GO:0032993">
    <property type="term" value="C:protein-DNA complex"/>
    <property type="evidence" value="ECO:0007669"/>
    <property type="project" value="TreeGrafter"/>
</dbReference>
<keyword evidence="11" id="KW-0961">Cell wall biogenesis/degradation</keyword>
<dbReference type="SUPFAM" id="SSF52172">
    <property type="entry name" value="CheY-like"/>
    <property type="match status" value="1"/>
</dbReference>
<keyword evidence="9" id="KW-0804">Transcription</keyword>
<dbReference type="InterPro" id="IPR036388">
    <property type="entry name" value="WH-like_DNA-bd_sf"/>
</dbReference>
<dbReference type="GO" id="GO:0046677">
    <property type="term" value="P:response to antibiotic"/>
    <property type="evidence" value="ECO:0007669"/>
    <property type="project" value="UniProtKB-KW"/>
</dbReference>
<feature type="domain" description="Response regulatory" evidence="14">
    <location>
        <begin position="1"/>
        <end position="113"/>
    </location>
</feature>
<keyword evidence="5" id="KW-0902">Two-component regulatory system</keyword>
<protein>
    <submittedName>
        <fullName evidence="16">Response regulator transcription factor</fullName>
    </submittedName>
</protein>
<dbReference type="EMBL" id="JARQBJ010000008">
    <property type="protein sequence ID" value="MDT2811333.1"/>
    <property type="molecule type" value="Genomic_DNA"/>
</dbReference>
<keyword evidence="8" id="KW-0010">Activator</keyword>
<evidence type="ECO:0000256" key="4">
    <source>
        <dbReference type="ARBA" id="ARBA00022553"/>
    </source>
</evidence>
<dbReference type="PROSITE" id="PS51755">
    <property type="entry name" value="OMPR_PHOB"/>
    <property type="match status" value="1"/>
</dbReference>
<evidence type="ECO:0000256" key="5">
    <source>
        <dbReference type="ARBA" id="ARBA00023012"/>
    </source>
</evidence>
<accession>A0AAW8TZ19</accession>
<evidence type="ECO:0000313" key="16">
    <source>
        <dbReference type="EMBL" id="MDT2811333.1"/>
    </source>
</evidence>
<dbReference type="FunFam" id="1.10.10.10:FF:000018">
    <property type="entry name" value="DNA-binding response regulator ResD"/>
    <property type="match status" value="1"/>
</dbReference>
<dbReference type="SMART" id="SM00448">
    <property type="entry name" value="REC"/>
    <property type="match status" value="1"/>
</dbReference>
<gene>
    <name evidence="16" type="ORF">P7H43_12670</name>
</gene>
<dbReference type="CDD" id="cd00383">
    <property type="entry name" value="trans_reg_C"/>
    <property type="match status" value="1"/>
</dbReference>
<organism evidence="16 17">
    <name type="scientific">Enterococcus asini</name>
    <dbReference type="NCBI Taxonomy" id="57732"/>
    <lineage>
        <taxon>Bacteria</taxon>
        <taxon>Bacillati</taxon>
        <taxon>Bacillota</taxon>
        <taxon>Bacilli</taxon>
        <taxon>Lactobacillales</taxon>
        <taxon>Enterococcaceae</taxon>
        <taxon>Enterococcus</taxon>
    </lineage>
</organism>
<dbReference type="Gene3D" id="3.40.50.2300">
    <property type="match status" value="1"/>
</dbReference>
<evidence type="ECO:0000256" key="13">
    <source>
        <dbReference type="PROSITE-ProRule" id="PRU01091"/>
    </source>
</evidence>
<evidence type="ECO:0000256" key="6">
    <source>
        <dbReference type="ARBA" id="ARBA00023015"/>
    </source>
</evidence>
<evidence type="ECO:0000256" key="7">
    <source>
        <dbReference type="ARBA" id="ARBA00023125"/>
    </source>
</evidence>
<evidence type="ECO:0000256" key="3">
    <source>
        <dbReference type="ARBA" id="ARBA00022491"/>
    </source>
</evidence>
<feature type="modified residue" description="4-aspartylphosphate" evidence="12">
    <location>
        <position position="49"/>
    </location>
</feature>
<dbReference type="Gene3D" id="6.10.250.690">
    <property type="match status" value="1"/>
</dbReference>
<dbReference type="InterPro" id="IPR001789">
    <property type="entry name" value="Sig_transdc_resp-reg_receiver"/>
</dbReference>